<evidence type="ECO:0000313" key="2">
    <source>
        <dbReference type="Proteomes" id="UP000593892"/>
    </source>
</evidence>
<name>A0A7S7SK35_PALFE</name>
<reference evidence="1 2" key="1">
    <citation type="submission" date="2020-10" db="EMBL/GenBank/DDBJ databases">
        <title>Complete genome sequence of Paludibaculum fermentans P105T, a facultatively anaerobic acidobacterium capable of dissimilatory Fe(III) reduction.</title>
        <authorList>
            <person name="Dedysh S.N."/>
            <person name="Beletsky A.V."/>
            <person name="Kulichevskaya I.S."/>
            <person name="Mardanov A.V."/>
            <person name="Ravin N.V."/>
        </authorList>
    </citation>
    <scope>NUCLEOTIDE SEQUENCE [LARGE SCALE GENOMIC DNA]</scope>
    <source>
        <strain evidence="1 2">P105</strain>
    </source>
</reference>
<accession>A0A7S7SK35</accession>
<dbReference type="RefSeq" id="WP_194448259.1">
    <property type="nucleotide sequence ID" value="NZ_CP063849.1"/>
</dbReference>
<proteinExistence type="predicted"/>
<organism evidence="1 2">
    <name type="scientific">Paludibaculum fermentans</name>
    <dbReference type="NCBI Taxonomy" id="1473598"/>
    <lineage>
        <taxon>Bacteria</taxon>
        <taxon>Pseudomonadati</taxon>
        <taxon>Acidobacteriota</taxon>
        <taxon>Terriglobia</taxon>
        <taxon>Bryobacterales</taxon>
        <taxon>Bryobacteraceae</taxon>
        <taxon>Paludibaculum</taxon>
    </lineage>
</organism>
<dbReference type="Proteomes" id="UP000593892">
    <property type="component" value="Chromosome"/>
</dbReference>
<sequence length="295" mass="32852">MRITHFLTIDGDDTAMVARLEGLGLDLSDAGSRIRLRFFQVAEDDVRWHEVSRLLAELEANQHFVGRRIETSFTRQELAAADFLALANCWTSGYPEPSDLTAVPGLRCLPFELVNYDFADRCIACGMGSRQKAPFRMKKEPAWGRRSILKLNWVPDEVFVRRDCWEAVFRPFGVECDPVLHHQSGAVLETVVQLRLEKTASLHREGVTPIICTRCGRHKYAPNQRGPFPAVLGAGPEMTKTQEYFGHDGTAYNEILVTAALFESIRSAGLRGAEFRPCASQGNARPASSGTPFPG</sequence>
<gene>
    <name evidence="1" type="ORF">IRI77_27925</name>
</gene>
<evidence type="ECO:0000313" key="1">
    <source>
        <dbReference type="EMBL" id="QOY86590.1"/>
    </source>
</evidence>
<keyword evidence="2" id="KW-1185">Reference proteome</keyword>
<dbReference type="KEGG" id="pfer:IRI77_27925"/>
<dbReference type="AlphaFoldDB" id="A0A7S7SK35"/>
<dbReference type="EMBL" id="CP063849">
    <property type="protein sequence ID" value="QOY86590.1"/>
    <property type="molecule type" value="Genomic_DNA"/>
</dbReference>
<protein>
    <submittedName>
        <fullName evidence="1">Uncharacterized protein</fullName>
    </submittedName>
</protein>